<dbReference type="AlphaFoldDB" id="A0A5C6E268"/>
<dbReference type="InterPro" id="IPR050523">
    <property type="entry name" value="AKR_Detox_Biosynth"/>
</dbReference>
<dbReference type="InterPro" id="IPR036812">
    <property type="entry name" value="NAD(P)_OxRdtase_dom_sf"/>
</dbReference>
<dbReference type="SUPFAM" id="SSF51430">
    <property type="entry name" value="NAD(P)-linked oxidoreductase"/>
    <property type="match status" value="1"/>
</dbReference>
<keyword evidence="5" id="KW-1185">Reference proteome</keyword>
<dbReference type="OrthoDB" id="9773828at2"/>
<evidence type="ECO:0000256" key="1">
    <source>
        <dbReference type="ARBA" id="ARBA00023002"/>
    </source>
</evidence>
<dbReference type="Pfam" id="PF00248">
    <property type="entry name" value="Aldo_ket_red"/>
    <property type="match status" value="1"/>
</dbReference>
<dbReference type="Gene3D" id="3.20.20.100">
    <property type="entry name" value="NADP-dependent oxidoreductase domain"/>
    <property type="match status" value="1"/>
</dbReference>
<accession>A0A5C6E268</accession>
<evidence type="ECO:0000259" key="3">
    <source>
        <dbReference type="Pfam" id="PF00248"/>
    </source>
</evidence>
<reference evidence="4 5" key="1">
    <citation type="submission" date="2019-02" db="EMBL/GenBank/DDBJ databases">
        <title>Deep-cultivation of Planctomycetes and their phenomic and genomic characterization uncovers novel biology.</title>
        <authorList>
            <person name="Wiegand S."/>
            <person name="Jogler M."/>
            <person name="Boedeker C."/>
            <person name="Pinto D."/>
            <person name="Vollmers J."/>
            <person name="Rivas-Marin E."/>
            <person name="Kohn T."/>
            <person name="Peeters S.H."/>
            <person name="Heuer A."/>
            <person name="Rast P."/>
            <person name="Oberbeckmann S."/>
            <person name="Bunk B."/>
            <person name="Jeske O."/>
            <person name="Meyerdierks A."/>
            <person name="Storesund J.E."/>
            <person name="Kallscheuer N."/>
            <person name="Luecker S."/>
            <person name="Lage O.M."/>
            <person name="Pohl T."/>
            <person name="Merkel B.J."/>
            <person name="Hornburger P."/>
            <person name="Mueller R.-W."/>
            <person name="Bruemmer F."/>
            <person name="Labrenz M."/>
            <person name="Spormann A.M."/>
            <person name="Op Den Camp H."/>
            <person name="Overmann J."/>
            <person name="Amann R."/>
            <person name="Jetten M.S.M."/>
            <person name="Mascher T."/>
            <person name="Medema M.H."/>
            <person name="Devos D.P."/>
            <person name="Kaster A.-K."/>
            <person name="Ovreas L."/>
            <person name="Rohde M."/>
            <person name="Galperin M.Y."/>
            <person name="Jogler C."/>
        </authorList>
    </citation>
    <scope>NUCLEOTIDE SEQUENCE [LARGE SCALE GENOMIC DNA]</scope>
    <source>
        <strain evidence="4 5">Poly41</strain>
    </source>
</reference>
<dbReference type="Proteomes" id="UP000319143">
    <property type="component" value="Unassembled WGS sequence"/>
</dbReference>
<feature type="signal peptide" evidence="2">
    <location>
        <begin position="1"/>
        <end position="26"/>
    </location>
</feature>
<sequence length="305" mass="33956" precursor="true">MVQVNRRQILGAGAAAATVLGSSAQAVPLDSADVPPPPQIQLGNTGITMSRIGQGTGVHGGKRQSDQTRMGFDDLVALFHHSYERGITFFDLADLYGTHVYFREALRTIPREKVTIMSKMWWRYDGPENATKAPHRKEIVRSTLERFRHEIDTDYLDIVLLHCETTRNWDEQLKPYMDELAAAKEKKQVRAVGVSCHDFGALETAAECPWVDVVLARINRKGGKAAKMDGTTEEVSALLQKMKDNGKAVLGMKIFGEGTLVDQKEECIQFAQGLTAIDAMTIGFQKKEEIDEVLQLIHKYPAQQA</sequence>
<dbReference type="RefSeq" id="WP_146524193.1">
    <property type="nucleotide sequence ID" value="NZ_SJPV01000001.1"/>
</dbReference>
<organism evidence="4 5">
    <name type="scientific">Novipirellula artificiosorum</name>
    <dbReference type="NCBI Taxonomy" id="2528016"/>
    <lineage>
        <taxon>Bacteria</taxon>
        <taxon>Pseudomonadati</taxon>
        <taxon>Planctomycetota</taxon>
        <taxon>Planctomycetia</taxon>
        <taxon>Pirellulales</taxon>
        <taxon>Pirellulaceae</taxon>
        <taxon>Novipirellula</taxon>
    </lineage>
</organism>
<dbReference type="GO" id="GO:0016491">
    <property type="term" value="F:oxidoreductase activity"/>
    <property type="evidence" value="ECO:0007669"/>
    <property type="project" value="UniProtKB-KW"/>
</dbReference>
<dbReference type="InterPro" id="IPR023210">
    <property type="entry name" value="NADP_OxRdtase_dom"/>
</dbReference>
<keyword evidence="2" id="KW-0732">Signal</keyword>
<keyword evidence="1" id="KW-0560">Oxidoreductase</keyword>
<proteinExistence type="predicted"/>
<evidence type="ECO:0000256" key="2">
    <source>
        <dbReference type="SAM" id="SignalP"/>
    </source>
</evidence>
<dbReference type="PROSITE" id="PS51318">
    <property type="entry name" value="TAT"/>
    <property type="match status" value="1"/>
</dbReference>
<name>A0A5C6E268_9BACT</name>
<evidence type="ECO:0000313" key="4">
    <source>
        <dbReference type="EMBL" id="TWU42067.1"/>
    </source>
</evidence>
<dbReference type="PANTHER" id="PTHR43364">
    <property type="entry name" value="NADH-SPECIFIC METHYLGLYOXAL REDUCTASE-RELATED"/>
    <property type="match status" value="1"/>
</dbReference>
<dbReference type="InterPro" id="IPR006311">
    <property type="entry name" value="TAT_signal"/>
</dbReference>
<feature type="domain" description="NADP-dependent oxidoreductase" evidence="3">
    <location>
        <begin position="52"/>
        <end position="270"/>
    </location>
</feature>
<dbReference type="CDD" id="cd19100">
    <property type="entry name" value="AKR_unchar"/>
    <property type="match status" value="1"/>
</dbReference>
<dbReference type="PANTHER" id="PTHR43364:SF4">
    <property type="entry name" value="NAD(P)-LINKED OXIDOREDUCTASE SUPERFAMILY PROTEIN"/>
    <property type="match status" value="1"/>
</dbReference>
<evidence type="ECO:0000313" key="5">
    <source>
        <dbReference type="Proteomes" id="UP000319143"/>
    </source>
</evidence>
<comment type="caution">
    <text evidence="4">The sequence shown here is derived from an EMBL/GenBank/DDBJ whole genome shotgun (WGS) entry which is preliminary data.</text>
</comment>
<dbReference type="EMBL" id="SJPV01000001">
    <property type="protein sequence ID" value="TWU42067.1"/>
    <property type="molecule type" value="Genomic_DNA"/>
</dbReference>
<gene>
    <name evidence="4" type="ORF">Poly41_03630</name>
</gene>
<feature type="chain" id="PRO_5022823141" evidence="2">
    <location>
        <begin position="27"/>
        <end position="305"/>
    </location>
</feature>
<protein>
    <submittedName>
        <fullName evidence="4">Putative oxidoreductase</fullName>
    </submittedName>
</protein>